<feature type="domain" description="DUF4082" evidence="2">
    <location>
        <begin position="49"/>
        <end position="184"/>
    </location>
</feature>
<keyword evidence="4" id="KW-1185">Reference proteome</keyword>
<sequence length="681" mass="70965">MRNRSSWRLWVCLLASALVALLGGGAVHLSTVSATQGAGVRLPLPVSSAVDDDRAAVTLGVRFTPAVDGVVTAVEFRRATTADTARAVQLWDAATGAQLAAATGSGTRTGTVSTPFAAPVPVLAGRTYVASYLAPRGRYSATVGWWDVPRASGPLSAPAGAGVYHYGRTAALPQDVWRSSDYGVTPVFRPGPTPVPTTTAPTAPTATTPATLPGTTAPAPTTPPPTTAAPTTPAPTTTTAPGTTAGPAPTTAPATAPAPSAGAPAALADLPRVPWNGGPAYWSQFPATAGTRLASADHFPIMYWGAYVDDQQRVDRHAAAGITTYGELYATDAGSAARMRSAGIQNLGWDPGGSGTEWVGRMYADEADMWAGTGSGTWTGRWPGQGTICTTAGTGCAQDVLRRQQSASVATDGRVRYLQTGKGANMWWPAATAADYVNGTPDRPVDVTTASMYWYTDANLHGGDPAIPGEATTFYDVPRDQVHRAANYGQVTMARLRQLDAADGRYTAIGTLVELGQQNAEAPGDFAHATMTPDRIEGAVWSSLIGEARIVGYFSHGFGTQPTPDALTESTSSHYRSVQARVTALDARIQALAPVLNTQSYAWDHGSGTVTMTKAYDGHLYVFAQQARSASTSGTYTFALPPGVSGSVEVLDEGRTLDAADGSFTDAFAQEHTTHVYRVRL</sequence>
<organism evidence="3 4">
    <name type="scientific">Goekera deserti</name>
    <dbReference type="NCBI Taxonomy" id="2497753"/>
    <lineage>
        <taxon>Bacteria</taxon>
        <taxon>Bacillati</taxon>
        <taxon>Actinomycetota</taxon>
        <taxon>Actinomycetes</taxon>
        <taxon>Geodermatophilales</taxon>
        <taxon>Geodermatophilaceae</taxon>
        <taxon>Goekera</taxon>
    </lineage>
</organism>
<accession>A0A7K3WGU3</accession>
<feature type="compositionally biased region" description="Low complexity" evidence="1">
    <location>
        <begin position="196"/>
        <end position="219"/>
    </location>
</feature>
<evidence type="ECO:0000256" key="1">
    <source>
        <dbReference type="SAM" id="MobiDB-lite"/>
    </source>
</evidence>
<feature type="compositionally biased region" description="Low complexity" evidence="1">
    <location>
        <begin position="228"/>
        <end position="265"/>
    </location>
</feature>
<name>A0A7K3WGU3_9ACTN</name>
<dbReference type="Pfam" id="PF13313">
    <property type="entry name" value="DUF4082"/>
    <property type="match status" value="1"/>
</dbReference>
<dbReference type="Proteomes" id="UP000470470">
    <property type="component" value="Unassembled WGS sequence"/>
</dbReference>
<proteinExistence type="predicted"/>
<evidence type="ECO:0000313" key="3">
    <source>
        <dbReference type="EMBL" id="NEL55602.1"/>
    </source>
</evidence>
<gene>
    <name evidence="3" type="ORF">G1H19_16585</name>
</gene>
<evidence type="ECO:0000313" key="4">
    <source>
        <dbReference type="Proteomes" id="UP000470470"/>
    </source>
</evidence>
<comment type="caution">
    <text evidence="3">The sequence shown here is derived from an EMBL/GenBank/DDBJ whole genome shotgun (WGS) entry which is preliminary data.</text>
</comment>
<reference evidence="3 4" key="1">
    <citation type="submission" date="2020-02" db="EMBL/GenBank/DDBJ databases">
        <title>The whole genome sequence of CPCC 205119.</title>
        <authorList>
            <person name="Jiang Z."/>
        </authorList>
    </citation>
    <scope>NUCLEOTIDE SEQUENCE [LARGE SCALE GENOMIC DNA]</scope>
    <source>
        <strain evidence="3 4">CPCC 205119</strain>
    </source>
</reference>
<dbReference type="AlphaFoldDB" id="A0A7K3WGU3"/>
<dbReference type="RefSeq" id="WP_152730886.1">
    <property type="nucleotide sequence ID" value="NZ_JAABOZ010000004.1"/>
</dbReference>
<protein>
    <submittedName>
        <fullName evidence="3">DUF4082 domain-containing protein</fullName>
    </submittedName>
</protein>
<evidence type="ECO:0000259" key="2">
    <source>
        <dbReference type="Pfam" id="PF13313"/>
    </source>
</evidence>
<dbReference type="InterPro" id="IPR025141">
    <property type="entry name" value="DUF4082"/>
</dbReference>
<dbReference type="EMBL" id="JAAGWK010000024">
    <property type="protein sequence ID" value="NEL55602.1"/>
    <property type="molecule type" value="Genomic_DNA"/>
</dbReference>
<feature type="region of interest" description="Disordered" evidence="1">
    <location>
        <begin position="188"/>
        <end position="265"/>
    </location>
</feature>